<keyword evidence="2" id="KW-1185">Reference proteome</keyword>
<name>A0A365YLM9_9MICC</name>
<protein>
    <submittedName>
        <fullName evidence="1">Uncharacterized protein</fullName>
    </submittedName>
</protein>
<gene>
    <name evidence="1" type="ORF">C1H84_05900</name>
</gene>
<comment type="caution">
    <text evidence="1">The sequence shown here is derived from an EMBL/GenBank/DDBJ whole genome shotgun (WGS) entry which is preliminary data.</text>
</comment>
<organism evidence="1 2">
    <name type="scientific">Glutamicibacter soli</name>
    <dbReference type="NCBI Taxonomy" id="453836"/>
    <lineage>
        <taxon>Bacteria</taxon>
        <taxon>Bacillati</taxon>
        <taxon>Actinomycetota</taxon>
        <taxon>Actinomycetes</taxon>
        <taxon>Micrococcales</taxon>
        <taxon>Micrococcaceae</taxon>
        <taxon>Glutamicibacter</taxon>
    </lineage>
</organism>
<reference evidence="1 2" key="1">
    <citation type="submission" date="2018-01" db="EMBL/GenBank/DDBJ databases">
        <title>Glutamicibacter soli strain NHPC-3 Whole genome sequence and assembly.</title>
        <authorList>
            <person name="Choudhury P."/>
            <person name="Gupta D."/>
            <person name="Sengupta K."/>
            <person name="Jawed A."/>
            <person name="Sultana N."/>
            <person name="Saha P."/>
        </authorList>
    </citation>
    <scope>NUCLEOTIDE SEQUENCE [LARGE SCALE GENOMIC DNA]</scope>
    <source>
        <strain evidence="1 2">NHPC-3</strain>
    </source>
</reference>
<evidence type="ECO:0000313" key="2">
    <source>
        <dbReference type="Proteomes" id="UP000252167"/>
    </source>
</evidence>
<dbReference type="EMBL" id="POAF01000002">
    <property type="protein sequence ID" value="RBM02953.1"/>
    <property type="molecule type" value="Genomic_DNA"/>
</dbReference>
<dbReference type="Proteomes" id="UP000252167">
    <property type="component" value="Unassembled WGS sequence"/>
</dbReference>
<proteinExistence type="predicted"/>
<sequence length="227" mass="25265">MEKIMTSQTPHSELIKHFSNDVQQLTEEQLTAYAGGWPNHLPMAILDAIYSIQTRYTTKHGKGLLPRLKKFKETYPEAAQDLRELLTLSTADIEDILGRGKTSGTSKAQAVLQVAQNLIELAPPVYTAQEFNYLKADHEHAYCSVHGLGKVTYHYLGMLLGYGDVKPDTWIVRAVQRVADTHMLGLSVTPALARLVVTESHKATGHGKTVTHLDHAIWLNERAGKEN</sequence>
<accession>A0A365YLM9</accession>
<evidence type="ECO:0000313" key="1">
    <source>
        <dbReference type="EMBL" id="RBM02953.1"/>
    </source>
</evidence>
<dbReference type="AlphaFoldDB" id="A0A365YLM9"/>